<feature type="domain" description="NAD-dependent epimerase/dehydratase" evidence="1">
    <location>
        <begin position="3"/>
        <end position="191"/>
    </location>
</feature>
<name>A0A6I4URX8_9SPHN</name>
<evidence type="ECO:0000313" key="2">
    <source>
        <dbReference type="EMBL" id="MXP41662.1"/>
    </source>
</evidence>
<dbReference type="SUPFAM" id="SSF51735">
    <property type="entry name" value="NAD(P)-binding Rossmann-fold domains"/>
    <property type="match status" value="1"/>
</dbReference>
<organism evidence="2 3">
    <name type="scientific">Croceibacterium soli</name>
    <dbReference type="NCBI Taxonomy" id="1739690"/>
    <lineage>
        <taxon>Bacteria</taxon>
        <taxon>Pseudomonadati</taxon>
        <taxon>Pseudomonadota</taxon>
        <taxon>Alphaproteobacteria</taxon>
        <taxon>Sphingomonadales</taxon>
        <taxon>Erythrobacteraceae</taxon>
        <taxon>Croceibacterium</taxon>
    </lineage>
</organism>
<dbReference type="PANTHER" id="PTHR48079">
    <property type="entry name" value="PROTEIN YEEZ"/>
    <property type="match status" value="1"/>
</dbReference>
<dbReference type="Proteomes" id="UP000469159">
    <property type="component" value="Unassembled WGS sequence"/>
</dbReference>
<gene>
    <name evidence="2" type="ORF">GRI75_08405</name>
</gene>
<protein>
    <submittedName>
        <fullName evidence="2">NAD-dependent epimerase/dehydratase family protein</fullName>
    </submittedName>
</protein>
<dbReference type="Pfam" id="PF01370">
    <property type="entry name" value="Epimerase"/>
    <property type="match status" value="1"/>
</dbReference>
<dbReference type="EMBL" id="WTYK01000004">
    <property type="protein sequence ID" value="MXP41662.1"/>
    <property type="molecule type" value="Genomic_DNA"/>
</dbReference>
<comment type="caution">
    <text evidence="2">The sequence shown here is derived from an EMBL/GenBank/DDBJ whole genome shotgun (WGS) entry which is preliminary data.</text>
</comment>
<dbReference type="InterPro" id="IPR051783">
    <property type="entry name" value="NAD(P)-dependent_oxidoreduct"/>
</dbReference>
<dbReference type="GO" id="GO:0005737">
    <property type="term" value="C:cytoplasm"/>
    <property type="evidence" value="ECO:0007669"/>
    <property type="project" value="TreeGrafter"/>
</dbReference>
<keyword evidence="3" id="KW-1185">Reference proteome</keyword>
<accession>A0A6I4URX8</accession>
<reference evidence="2 3" key="1">
    <citation type="submission" date="2019-12" db="EMBL/GenBank/DDBJ databases">
        <title>Genomic-based taxomic classification of the family Erythrobacteraceae.</title>
        <authorList>
            <person name="Xu L."/>
        </authorList>
    </citation>
    <scope>NUCLEOTIDE SEQUENCE [LARGE SCALE GENOMIC DNA]</scope>
    <source>
        <strain evidence="2 3">MCCC 1K02066</strain>
    </source>
</reference>
<dbReference type="PANTHER" id="PTHR48079:SF6">
    <property type="entry name" value="NAD(P)-BINDING DOMAIN-CONTAINING PROTEIN-RELATED"/>
    <property type="match status" value="1"/>
</dbReference>
<dbReference type="InterPro" id="IPR036291">
    <property type="entry name" value="NAD(P)-bd_dom_sf"/>
</dbReference>
<proteinExistence type="predicted"/>
<dbReference type="InterPro" id="IPR001509">
    <property type="entry name" value="Epimerase_deHydtase"/>
</dbReference>
<dbReference type="AlphaFoldDB" id="A0A6I4URX8"/>
<evidence type="ECO:0000313" key="3">
    <source>
        <dbReference type="Proteomes" id="UP000469159"/>
    </source>
</evidence>
<dbReference type="Gene3D" id="3.40.50.720">
    <property type="entry name" value="NAD(P)-binding Rossmann-like Domain"/>
    <property type="match status" value="1"/>
</dbReference>
<dbReference type="RefSeq" id="WP_160746514.1">
    <property type="nucleotide sequence ID" value="NZ_WTYK01000004.1"/>
</dbReference>
<evidence type="ECO:0000259" key="1">
    <source>
        <dbReference type="Pfam" id="PF01370"/>
    </source>
</evidence>
<sequence length="302" mass="33446">MTIAVTGATGFVGCALLELAAGQGQEIRALTRRRQPKMPGVEWVPGDLHDRKALVRLVSKAEAVIHVAGVVNTPDPTGFHLGNIEGTMAVVEAAVAARVPRFVFVSSLAAREPQLSEYGASKRHAEKLVSASGLDWTIVRPPAIYGPRDREMLELFKLAKWGVVPMPPQGRASLIHVEDLARLLLALVPSREDVTRQVFEPDDGKHDGWSHRELAKAIGWALGRRPWVPHLSKPMLERVARLDKALRGDKAKLTPDRVGYMTHPDWVCTPRMRPPTGLWMPEVATLDGLRSTAKWYREKGWL</sequence>
<dbReference type="OrthoDB" id="9814124at2"/>
<dbReference type="GO" id="GO:0004029">
    <property type="term" value="F:aldehyde dehydrogenase (NAD+) activity"/>
    <property type="evidence" value="ECO:0007669"/>
    <property type="project" value="TreeGrafter"/>
</dbReference>